<name>A0ACC0JN31_CHOFU</name>
<proteinExistence type="predicted"/>
<gene>
    <name evidence="1" type="ORF">MSG28_007214</name>
</gene>
<comment type="caution">
    <text evidence="1">The sequence shown here is derived from an EMBL/GenBank/DDBJ whole genome shotgun (WGS) entry which is preliminary data.</text>
</comment>
<organism evidence="1 2">
    <name type="scientific">Choristoneura fumiferana</name>
    <name type="common">Spruce budworm moth</name>
    <name type="synonym">Archips fumiferana</name>
    <dbReference type="NCBI Taxonomy" id="7141"/>
    <lineage>
        <taxon>Eukaryota</taxon>
        <taxon>Metazoa</taxon>
        <taxon>Ecdysozoa</taxon>
        <taxon>Arthropoda</taxon>
        <taxon>Hexapoda</taxon>
        <taxon>Insecta</taxon>
        <taxon>Pterygota</taxon>
        <taxon>Neoptera</taxon>
        <taxon>Endopterygota</taxon>
        <taxon>Lepidoptera</taxon>
        <taxon>Glossata</taxon>
        <taxon>Ditrysia</taxon>
        <taxon>Tortricoidea</taxon>
        <taxon>Tortricidae</taxon>
        <taxon>Tortricinae</taxon>
        <taxon>Choristoneura</taxon>
    </lineage>
</organism>
<dbReference type="Proteomes" id="UP001064048">
    <property type="component" value="Chromosome 11"/>
</dbReference>
<reference evidence="1 2" key="1">
    <citation type="journal article" date="2022" name="Genome Biol. Evol.">
        <title>The Spruce Budworm Genome: Reconstructing the Evolutionary History of Antifreeze Proteins.</title>
        <authorList>
            <person name="Beliveau C."/>
            <person name="Gagne P."/>
            <person name="Picq S."/>
            <person name="Vernygora O."/>
            <person name="Keeling C.I."/>
            <person name="Pinkney K."/>
            <person name="Doucet D."/>
            <person name="Wen F."/>
            <person name="Johnston J.S."/>
            <person name="Maaroufi H."/>
            <person name="Boyle B."/>
            <person name="Laroche J."/>
            <person name="Dewar K."/>
            <person name="Juretic N."/>
            <person name="Blackburn G."/>
            <person name="Nisole A."/>
            <person name="Brunet B."/>
            <person name="Brandao M."/>
            <person name="Lumley L."/>
            <person name="Duan J."/>
            <person name="Quan G."/>
            <person name="Lucarotti C.J."/>
            <person name="Roe A.D."/>
            <person name="Sperling F.A.H."/>
            <person name="Levesque R.C."/>
            <person name="Cusson M."/>
        </authorList>
    </citation>
    <scope>NUCLEOTIDE SEQUENCE [LARGE SCALE GENOMIC DNA]</scope>
    <source>
        <strain evidence="1">Glfc:IPQL:Cfum</strain>
    </source>
</reference>
<sequence>MDSACPISYCQRTRIVKSTWLFVCERHFEKHLFYNGGKRLVRAAVPTLNLPQPGDPPYSAAPPRPAPLHSVTQKRTHGGAEPGNGSPPDGPDDPIKRERLTEDEASTATTGWLADLTKLLELSKAHLEPELASYIESKVLLQAQARGEEFDENLSLFGLKLYQSFPNTYKLMVKPLGLPSMVHIRRLFQPLRGDVNPMWTQLLSARFSGAAPAARACVLCVARAPLRHALTYNARLDRVLGLAAGRLPRPARYAAVLLARGLHRPWRQPLACRLLPVRPNPVEVRLWIDHVVSQLFDMGLKVHALVTDFDDGFVPTGPTVTAEKPYFMADGEKVYCFYDHTQMTISLRDHLMKYNIKFEDQTASWEVIEELHEYNKNTEHPLPTGLTDDHLNPPEEADTGRRARLAAEVLARPAADAISAAAGLGLLGHAAARGTARLARTVADLADIMRKELGGGVDAYVGDVKSLRGIIRHLNRMSLASKETGEVLPDPGLLAALRAGACGALALAERARVDGSMWPMAALNNDPLHELFDRLRARCGRESPTGQQMLTAFERSFAFNAMKSFASREDGRFEEFLNKASAMRDVWPGRPAAVRPALPPAQWAALVRAMRGRRRGRLLVRQLLARCLALHPGCAPAAAFCRSESLPRDLLLYTRLMTRKFHTHFADLICVKAGLVESLLKLMKGQCFEAPCACFPMRQLKIMFCRYNIHTLLEFNNARFATGPDAEFSLLREIVDFSDDDDDDEDDDDEK</sequence>
<evidence type="ECO:0000313" key="1">
    <source>
        <dbReference type="EMBL" id="KAI8425469.1"/>
    </source>
</evidence>
<accession>A0ACC0JN31</accession>
<evidence type="ECO:0000313" key="2">
    <source>
        <dbReference type="Proteomes" id="UP001064048"/>
    </source>
</evidence>
<protein>
    <submittedName>
        <fullName evidence="1">Uncharacterized protein</fullName>
    </submittedName>
</protein>
<keyword evidence="2" id="KW-1185">Reference proteome</keyword>
<dbReference type="EMBL" id="CM046111">
    <property type="protein sequence ID" value="KAI8425469.1"/>
    <property type="molecule type" value="Genomic_DNA"/>
</dbReference>